<evidence type="ECO:0000256" key="1">
    <source>
        <dbReference type="SAM" id="MobiDB-lite"/>
    </source>
</evidence>
<dbReference type="Proteomes" id="UP000245942">
    <property type="component" value="Unassembled WGS sequence"/>
</dbReference>
<proteinExistence type="predicted"/>
<feature type="compositionally biased region" description="Polar residues" evidence="1">
    <location>
        <begin position="302"/>
        <end position="330"/>
    </location>
</feature>
<feature type="region of interest" description="Disordered" evidence="1">
    <location>
        <begin position="241"/>
        <end position="408"/>
    </location>
</feature>
<keyword evidence="2" id="KW-1133">Transmembrane helix</keyword>
<feature type="compositionally biased region" description="Low complexity" evidence="1">
    <location>
        <begin position="392"/>
        <end position="405"/>
    </location>
</feature>
<feature type="transmembrane region" description="Helical" evidence="2">
    <location>
        <begin position="142"/>
        <end position="162"/>
    </location>
</feature>
<feature type="region of interest" description="Disordered" evidence="1">
    <location>
        <begin position="541"/>
        <end position="582"/>
    </location>
</feature>
<keyword evidence="2" id="KW-0812">Transmembrane</keyword>
<feature type="transmembrane region" description="Helical" evidence="2">
    <location>
        <begin position="174"/>
        <end position="193"/>
    </location>
</feature>
<feature type="region of interest" description="Disordered" evidence="1">
    <location>
        <begin position="421"/>
        <end position="442"/>
    </location>
</feature>
<evidence type="ECO:0000313" key="3">
    <source>
        <dbReference type="EMBL" id="PWN17786.1"/>
    </source>
</evidence>
<evidence type="ECO:0000313" key="4">
    <source>
        <dbReference type="Proteomes" id="UP000245942"/>
    </source>
</evidence>
<feature type="compositionally biased region" description="Basic and acidic residues" evidence="1">
    <location>
        <begin position="241"/>
        <end position="250"/>
    </location>
</feature>
<feature type="region of interest" description="Disordered" evidence="1">
    <location>
        <begin position="502"/>
        <end position="527"/>
    </location>
</feature>
<protein>
    <submittedName>
        <fullName evidence="3">Uncharacterized protein</fullName>
    </submittedName>
</protein>
<dbReference type="AlphaFoldDB" id="A0A316TWC1"/>
<organism evidence="3 4">
    <name type="scientific">Pseudomicrostroma glucosiphilum</name>
    <dbReference type="NCBI Taxonomy" id="1684307"/>
    <lineage>
        <taxon>Eukaryota</taxon>
        <taxon>Fungi</taxon>
        <taxon>Dikarya</taxon>
        <taxon>Basidiomycota</taxon>
        <taxon>Ustilaginomycotina</taxon>
        <taxon>Exobasidiomycetes</taxon>
        <taxon>Microstromatales</taxon>
        <taxon>Microstromatales incertae sedis</taxon>
        <taxon>Pseudomicrostroma</taxon>
    </lineage>
</organism>
<evidence type="ECO:0000256" key="2">
    <source>
        <dbReference type="SAM" id="Phobius"/>
    </source>
</evidence>
<reference evidence="3 4" key="1">
    <citation type="journal article" date="2018" name="Mol. Biol. Evol.">
        <title>Broad Genomic Sampling Reveals a Smut Pathogenic Ancestry of the Fungal Clade Ustilaginomycotina.</title>
        <authorList>
            <person name="Kijpornyongpan T."/>
            <person name="Mondo S.J."/>
            <person name="Barry K."/>
            <person name="Sandor L."/>
            <person name="Lee J."/>
            <person name="Lipzen A."/>
            <person name="Pangilinan J."/>
            <person name="LaButti K."/>
            <person name="Hainaut M."/>
            <person name="Henrissat B."/>
            <person name="Grigoriev I.V."/>
            <person name="Spatafora J.W."/>
            <person name="Aime M.C."/>
        </authorList>
    </citation>
    <scope>NUCLEOTIDE SEQUENCE [LARGE SCALE GENOMIC DNA]</scope>
    <source>
        <strain evidence="3 4">MCA 4718</strain>
    </source>
</reference>
<feature type="compositionally biased region" description="Low complexity" evidence="1">
    <location>
        <begin position="421"/>
        <end position="435"/>
    </location>
</feature>
<keyword evidence="4" id="KW-1185">Reference proteome</keyword>
<feature type="compositionally biased region" description="Polar residues" evidence="1">
    <location>
        <begin position="381"/>
        <end position="391"/>
    </location>
</feature>
<sequence length="617" mass="65922">MSTSPDQSTKRPNERLSIIVHPSGQPGNAPRVLVPCEGRECTDALLANGTLNSMAASKPGDDPSKAGATFVASPISINGDYRRQSKIINTNGTPTEAVTPSDAVNRMSVATATVLYPPPPSLPLRIQAPMPITLVLSPWQHLLWVLGPLCLAGALGALVVFLTNHFHASSAVHLVVISAYFFLSFLFLGFIGMEMRSFAQRKWKKMVKREELGRSAGEVWRTEQIPLDEWQEWRLRRRDTERSTGTDRKIRSSPASIKKEGMCGEPLTRGQGRDVELGADGYEEADQTDMSGKEDASWARASYQSRHSLDNGSLSASTRANASTGHANVDTSDHSTHRYAHSVTDAATIAPSTRLGTQSSQRAPTLTNGRAGSAGGSSASVMAQNAATVATRSQSSSRGRSRSPSKTTAYTYELSKVANASTSASVSASSSAATKGRGATDETAVEVGSAHISRRSSLKSEARQFTVTGAGVVAGMPVPTLAKEATLKAIPMARPAAPWKMPVNMPNSGSGSANGNGNGNTSRTQQAQIVAADRAQIYQGAAHHQVSYQQQQHKQQQQQTRTQTHTQGKPSEERYHHPFPRVVSTSEGDAFADAEESADASLIARARAVAARAKERR</sequence>
<feature type="compositionally biased region" description="Polar residues" evidence="1">
    <location>
        <begin position="350"/>
        <end position="370"/>
    </location>
</feature>
<dbReference type="GeneID" id="37015653"/>
<accession>A0A316TWC1</accession>
<dbReference type="RefSeq" id="XP_025344946.1">
    <property type="nucleotide sequence ID" value="XM_025493919.1"/>
</dbReference>
<keyword evidence="2" id="KW-0472">Membrane</keyword>
<gene>
    <name evidence="3" type="ORF">BCV69DRAFT_295689</name>
</gene>
<feature type="compositionally biased region" description="Low complexity" evidence="1">
    <location>
        <begin position="543"/>
        <end position="567"/>
    </location>
</feature>
<dbReference type="EMBL" id="KZ819340">
    <property type="protein sequence ID" value="PWN17786.1"/>
    <property type="molecule type" value="Genomic_DNA"/>
</dbReference>
<name>A0A316TWC1_9BASI</name>